<name>A0ABY8L8Y3_9FLAO</name>
<keyword evidence="2" id="KW-1185">Reference proteome</keyword>
<evidence type="ECO:0000313" key="2">
    <source>
        <dbReference type="Proteomes" id="UP001232001"/>
    </source>
</evidence>
<dbReference type="Gene3D" id="2.40.128.410">
    <property type="match status" value="1"/>
</dbReference>
<proteinExistence type="predicted"/>
<dbReference type="PROSITE" id="PS51257">
    <property type="entry name" value="PROKAR_LIPOPROTEIN"/>
    <property type="match status" value="1"/>
</dbReference>
<dbReference type="Proteomes" id="UP001232001">
    <property type="component" value="Chromosome"/>
</dbReference>
<dbReference type="Pfam" id="PF14059">
    <property type="entry name" value="DUF4251"/>
    <property type="match status" value="1"/>
</dbReference>
<gene>
    <name evidence="1" type="ORF">P8625_04680</name>
</gene>
<dbReference type="EMBL" id="CP122539">
    <property type="protein sequence ID" value="WGH76460.1"/>
    <property type="molecule type" value="Genomic_DNA"/>
</dbReference>
<reference evidence="1 2" key="1">
    <citation type="submission" date="2023-04" db="EMBL/GenBank/DDBJ databases">
        <title>Tenacibaculum tangerinum sp. nov., isolated from sea tidal flat of South Korea.</title>
        <authorList>
            <person name="Lee S.H."/>
            <person name="Kim J.-J."/>
        </authorList>
    </citation>
    <scope>NUCLEOTIDE SEQUENCE [LARGE SCALE GENOMIC DNA]</scope>
    <source>
        <strain evidence="1 2">GRR-S3-23</strain>
    </source>
</reference>
<organism evidence="1 2">
    <name type="scientific">Tenacibaculum tangerinum</name>
    <dbReference type="NCBI Taxonomy" id="3038772"/>
    <lineage>
        <taxon>Bacteria</taxon>
        <taxon>Pseudomonadati</taxon>
        <taxon>Bacteroidota</taxon>
        <taxon>Flavobacteriia</taxon>
        <taxon>Flavobacteriales</taxon>
        <taxon>Flavobacteriaceae</taxon>
        <taxon>Tenacibaculum</taxon>
    </lineage>
</organism>
<accession>A0ABY8L8Y3</accession>
<dbReference type="RefSeq" id="WP_279652326.1">
    <property type="nucleotide sequence ID" value="NZ_CP122539.1"/>
</dbReference>
<dbReference type="InterPro" id="IPR025347">
    <property type="entry name" value="DUF4251"/>
</dbReference>
<evidence type="ECO:0000313" key="1">
    <source>
        <dbReference type="EMBL" id="WGH76460.1"/>
    </source>
</evidence>
<protein>
    <submittedName>
        <fullName evidence="1">DUF4251 domain-containing protein</fullName>
    </submittedName>
</protein>
<sequence length="184" mass="20475">MKRYVILISVVFILFGCAASKKVTQAEINYLDTLIKSKSFTIDSEWAEPQVTNAIMQIANAGMLPVGSNAGSINLVGNSNFFKMKKDTVAAYLPYFGERHMGGSYGGRNTGIEFEGIPEELTISEGKENSYRIRFRISDKNTPTEAYTVLVQVFPSLSSTIYINSSQKNSIRYRGKVIKTSEEK</sequence>